<dbReference type="HOGENOM" id="CLU_061288_10_2_1"/>
<dbReference type="PROSITE" id="PS50222">
    <property type="entry name" value="EF_HAND_2"/>
    <property type="match status" value="2"/>
</dbReference>
<evidence type="ECO:0000313" key="3">
    <source>
        <dbReference type="EMBL" id="BAM80372.1"/>
    </source>
</evidence>
<dbReference type="PROSITE" id="PS00018">
    <property type="entry name" value="EF_HAND_1"/>
    <property type="match status" value="2"/>
</dbReference>
<organism evidence="3 4">
    <name type="scientific">Cyanidioschyzon merolae (strain NIES-3377 / 10D)</name>
    <name type="common">Unicellular red alga</name>
    <dbReference type="NCBI Taxonomy" id="280699"/>
    <lineage>
        <taxon>Eukaryota</taxon>
        <taxon>Rhodophyta</taxon>
        <taxon>Bangiophyceae</taxon>
        <taxon>Cyanidiales</taxon>
        <taxon>Cyanidiaceae</taxon>
        <taxon>Cyanidioschyzon</taxon>
    </lineage>
</organism>
<dbReference type="InterPro" id="IPR011992">
    <property type="entry name" value="EF-hand-dom_pair"/>
</dbReference>
<feature type="domain" description="EF-hand" evidence="2">
    <location>
        <begin position="25"/>
        <end position="60"/>
    </location>
</feature>
<feature type="domain" description="EF-hand" evidence="2">
    <location>
        <begin position="89"/>
        <end position="124"/>
    </location>
</feature>
<protein>
    <submittedName>
        <fullName evidence="3">Similar to calcineurin B subunit</fullName>
    </submittedName>
</protein>
<evidence type="ECO:0000259" key="2">
    <source>
        <dbReference type="PROSITE" id="PS50222"/>
    </source>
</evidence>
<dbReference type="RefSeq" id="XP_005534979.1">
    <property type="nucleotide sequence ID" value="XM_005534922.1"/>
</dbReference>
<evidence type="ECO:0000256" key="1">
    <source>
        <dbReference type="ARBA" id="ARBA00022837"/>
    </source>
</evidence>
<evidence type="ECO:0000313" key="4">
    <source>
        <dbReference type="Proteomes" id="UP000007014"/>
    </source>
</evidence>
<name>M1VCP2_CYAM1</name>
<dbReference type="PANTHER" id="PTHR46971:SF1">
    <property type="entry name" value="CALCINEURIN B SUBUNIT (PROTEIN PHOSPHATASE 2B REGULATORY SUBUNIT)-LIKE PROTEIN"/>
    <property type="match status" value="1"/>
</dbReference>
<dbReference type="Proteomes" id="UP000007014">
    <property type="component" value="Chromosome 10"/>
</dbReference>
<dbReference type="EMBL" id="AP006492">
    <property type="protein sequence ID" value="BAM80372.1"/>
    <property type="molecule type" value="Genomic_DNA"/>
</dbReference>
<dbReference type="AlphaFoldDB" id="M1VCP2"/>
<dbReference type="Pfam" id="PF13499">
    <property type="entry name" value="EF-hand_7"/>
    <property type="match status" value="1"/>
</dbReference>
<dbReference type="OMA" id="DTNFDRD"/>
<dbReference type="Gene3D" id="1.10.238.10">
    <property type="entry name" value="EF-hand"/>
    <property type="match status" value="1"/>
</dbReference>
<accession>M1VCP2</accession>
<dbReference type="Gramene" id="CMJ269CT">
    <property type="protein sequence ID" value="CMJ269CT"/>
    <property type="gene ID" value="CMJ269C"/>
</dbReference>
<dbReference type="GeneID" id="16994006"/>
<proteinExistence type="predicted"/>
<dbReference type="eggNOG" id="KOG0034">
    <property type="taxonomic scope" value="Eukaryota"/>
</dbReference>
<dbReference type="SUPFAM" id="SSF47473">
    <property type="entry name" value="EF-hand"/>
    <property type="match status" value="1"/>
</dbReference>
<dbReference type="PANTHER" id="PTHR46971">
    <property type="entry name" value="CALCINEURIN B SUBUNIT (PROTEIN PHOSPHATASE 2B REGULATORY SUBUNIT)-LIKE PROTEIN"/>
    <property type="match status" value="1"/>
</dbReference>
<dbReference type="KEGG" id="cme:CYME_CMJ269C"/>
<dbReference type="GO" id="GO:0005509">
    <property type="term" value="F:calcium ion binding"/>
    <property type="evidence" value="ECO:0007669"/>
    <property type="project" value="InterPro"/>
</dbReference>
<dbReference type="InterPro" id="IPR018247">
    <property type="entry name" value="EF_Hand_1_Ca_BS"/>
</dbReference>
<sequence length="190" mass="21234">MGANASTLLDDDITEIVASSSFSKDEIEQLYSRFQKLDRNGSGTIDASEFLMIPELAMNPLVPRIVQLFDGVNFKEFVRLLSAFGKNAPREARIDFLFRFYDVDGDGVVSEADVNSIFRLLVGENLDDATLRRIVRQAMLDFGAGLEALDGGDESEELNGCSVQCRPLTREDFCRKLQNVELDRILQISV</sequence>
<dbReference type="SMART" id="SM00054">
    <property type="entry name" value="EFh"/>
    <property type="match status" value="2"/>
</dbReference>
<dbReference type="STRING" id="280699.M1VCP2"/>
<reference evidence="3 4" key="2">
    <citation type="journal article" date="2007" name="BMC Biol.">
        <title>A 100%-complete sequence reveals unusually simple genomic features in the hot-spring red alga Cyanidioschyzon merolae.</title>
        <authorList>
            <person name="Nozaki H."/>
            <person name="Takano H."/>
            <person name="Misumi O."/>
            <person name="Terasawa K."/>
            <person name="Matsuzaki M."/>
            <person name="Maruyama S."/>
            <person name="Nishida K."/>
            <person name="Yagisawa F."/>
            <person name="Yoshida Y."/>
            <person name="Fujiwara T."/>
            <person name="Takio S."/>
            <person name="Tamura K."/>
            <person name="Chung S.J."/>
            <person name="Nakamura S."/>
            <person name="Kuroiwa H."/>
            <person name="Tanaka K."/>
            <person name="Sato N."/>
            <person name="Kuroiwa T."/>
        </authorList>
    </citation>
    <scope>NUCLEOTIDE SEQUENCE [LARGE SCALE GENOMIC DNA]</scope>
    <source>
        <strain evidence="3 4">10D</strain>
    </source>
</reference>
<gene>
    <name evidence="3" type="ORF">CYME_CMJ269C</name>
</gene>
<dbReference type="InterPro" id="IPR002048">
    <property type="entry name" value="EF_hand_dom"/>
</dbReference>
<reference evidence="3 4" key="1">
    <citation type="journal article" date="2004" name="Nature">
        <title>Genome sequence of the ultrasmall unicellular red alga Cyanidioschyzon merolae 10D.</title>
        <authorList>
            <person name="Matsuzaki M."/>
            <person name="Misumi O."/>
            <person name="Shin-i T."/>
            <person name="Maruyama S."/>
            <person name="Takahara M."/>
            <person name="Miyagishima S."/>
            <person name="Mori T."/>
            <person name="Nishida K."/>
            <person name="Yagisawa F."/>
            <person name="Nishida K."/>
            <person name="Yoshida Y."/>
            <person name="Nishimura Y."/>
            <person name="Nakao S."/>
            <person name="Kobayashi T."/>
            <person name="Momoyama Y."/>
            <person name="Higashiyama T."/>
            <person name="Minoda A."/>
            <person name="Sano M."/>
            <person name="Nomoto H."/>
            <person name="Oishi K."/>
            <person name="Hayashi H."/>
            <person name="Ohta F."/>
            <person name="Nishizaka S."/>
            <person name="Haga S."/>
            <person name="Miura S."/>
            <person name="Morishita T."/>
            <person name="Kabeya Y."/>
            <person name="Terasawa K."/>
            <person name="Suzuki Y."/>
            <person name="Ishii Y."/>
            <person name="Asakawa S."/>
            <person name="Takano H."/>
            <person name="Ohta N."/>
            <person name="Kuroiwa H."/>
            <person name="Tanaka K."/>
            <person name="Shimizu N."/>
            <person name="Sugano S."/>
            <person name="Sato N."/>
            <person name="Nozaki H."/>
            <person name="Ogasawara N."/>
            <person name="Kohara Y."/>
            <person name="Kuroiwa T."/>
        </authorList>
    </citation>
    <scope>NUCLEOTIDE SEQUENCE [LARGE SCALE GENOMIC DNA]</scope>
    <source>
        <strain evidence="3 4">10D</strain>
    </source>
</reference>
<dbReference type="OrthoDB" id="191686at2759"/>
<keyword evidence="4" id="KW-1185">Reference proteome</keyword>
<keyword evidence="1" id="KW-0106">Calcium</keyword>